<dbReference type="OrthoDB" id="9798833at2"/>
<dbReference type="NCBIfam" id="TIGR00229">
    <property type="entry name" value="sensory_box"/>
    <property type="match status" value="2"/>
</dbReference>
<dbReference type="PROSITE" id="PS50112">
    <property type="entry name" value="PAS"/>
    <property type="match status" value="1"/>
</dbReference>
<dbReference type="NCBIfam" id="TIGR00254">
    <property type="entry name" value="GGDEF"/>
    <property type="match status" value="1"/>
</dbReference>
<name>A0A1G5RQF5_9FIRM</name>
<dbReference type="InterPro" id="IPR006674">
    <property type="entry name" value="HD_domain"/>
</dbReference>
<dbReference type="InterPro" id="IPR013656">
    <property type="entry name" value="PAS_4"/>
</dbReference>
<dbReference type="CDD" id="cd01949">
    <property type="entry name" value="GGDEF"/>
    <property type="match status" value="1"/>
</dbReference>
<dbReference type="AlphaFoldDB" id="A0A1G5RQF5"/>
<dbReference type="CDD" id="cd00130">
    <property type="entry name" value="PAS"/>
    <property type="match status" value="1"/>
</dbReference>
<dbReference type="InterPro" id="IPR029787">
    <property type="entry name" value="Nucleotide_cyclase"/>
</dbReference>
<dbReference type="CDD" id="cd00077">
    <property type="entry name" value="HDc"/>
    <property type="match status" value="1"/>
</dbReference>
<reference evidence="6 7" key="1">
    <citation type="submission" date="2016-10" db="EMBL/GenBank/DDBJ databases">
        <authorList>
            <person name="de Groot N.N."/>
        </authorList>
    </citation>
    <scope>NUCLEOTIDE SEQUENCE [LARGE SCALE GENOMIC DNA]</scope>
    <source>
        <strain evidence="6 7">DSM 2784</strain>
    </source>
</reference>
<sequence>MTSPANPHDPSVTQPGNQPVEKAAAASIPGNGLEYEKIYQSISDAIFIIKVEDGPTFRYIDSNRYHEQMTGLARDDLRGNTPQEVLPPYLAITVEKNYRRCWNLKSTIVYEETLSLPKGSRTWQTTLTPILEAGEVRYIVGSGMDISGQKSVEIAFQEAHEQFESFFSLSPDLLCIANTHGRITKANKAWKLLMGYDPMALQDTLIFELVHPEDVETSINALNALNRGESLMGFVIRMRTNAGEYRFIEWNAEPSGSHIFAAARDITERKANEDRLMYLNFHDPLTGLYNRAYFEDALTRMDVPRNMPISVITADLNGLKLVNDTFGHEEGDTLLKMAADVLKKACRADDIIARVGGDEFSLLLPRTDAETAAHIIQRIQALAHAAHTGTVMLSLSLGEATKTAEHQHISHILKDSESAMYHNKLLESRWAKNALIESIAAVMESQASRTMEHCRRVQKLSEAFGKRLGLTPERIEDLSLLALMHDIGIMSVPMEIVDKRGPLDSLERVQIRKHTESGYRIAVSSPDFARVAEDILSHHERWDGEGYPRGLSRREIPIHARIVSLIEAYDTMSHDQVYRPRLSRDQIQKELADGAGTQFDPHLTRLFLNEFLTEELS</sequence>
<evidence type="ECO:0000313" key="6">
    <source>
        <dbReference type="EMBL" id="SCZ76335.1"/>
    </source>
</evidence>
<dbReference type="PANTHER" id="PTHR45228">
    <property type="entry name" value="CYCLIC DI-GMP PHOSPHODIESTERASE TM_0186-RELATED"/>
    <property type="match status" value="1"/>
</dbReference>
<feature type="domain" description="HD" evidence="4">
    <location>
        <begin position="450"/>
        <end position="572"/>
    </location>
</feature>
<evidence type="ECO:0000256" key="1">
    <source>
        <dbReference type="SAM" id="MobiDB-lite"/>
    </source>
</evidence>
<evidence type="ECO:0000259" key="5">
    <source>
        <dbReference type="PROSITE" id="PS51832"/>
    </source>
</evidence>
<feature type="compositionally biased region" description="Polar residues" evidence="1">
    <location>
        <begin position="1"/>
        <end position="17"/>
    </location>
</feature>
<dbReference type="RefSeq" id="WP_092589007.1">
    <property type="nucleotide sequence ID" value="NZ_FMWL01000001.1"/>
</dbReference>
<dbReference type="InterPro" id="IPR037522">
    <property type="entry name" value="HD_GYP_dom"/>
</dbReference>
<dbReference type="SMART" id="SM00471">
    <property type="entry name" value="HDc"/>
    <property type="match status" value="1"/>
</dbReference>
<feature type="domain" description="HD-GYP" evidence="5">
    <location>
        <begin position="428"/>
        <end position="617"/>
    </location>
</feature>
<dbReference type="InterPro" id="IPR000014">
    <property type="entry name" value="PAS"/>
</dbReference>
<dbReference type="Proteomes" id="UP000199208">
    <property type="component" value="Unassembled WGS sequence"/>
</dbReference>
<dbReference type="Gene3D" id="3.30.70.270">
    <property type="match status" value="1"/>
</dbReference>
<organism evidence="6 7">
    <name type="scientific">Acidaminobacter hydrogenoformans DSM 2784</name>
    <dbReference type="NCBI Taxonomy" id="1120920"/>
    <lineage>
        <taxon>Bacteria</taxon>
        <taxon>Bacillati</taxon>
        <taxon>Bacillota</taxon>
        <taxon>Clostridia</taxon>
        <taxon>Peptostreptococcales</taxon>
        <taxon>Acidaminobacteraceae</taxon>
        <taxon>Acidaminobacter</taxon>
    </lineage>
</organism>
<dbReference type="SMART" id="SM00091">
    <property type="entry name" value="PAS"/>
    <property type="match status" value="2"/>
</dbReference>
<dbReference type="SUPFAM" id="SSF55785">
    <property type="entry name" value="PYP-like sensor domain (PAS domain)"/>
    <property type="match status" value="2"/>
</dbReference>
<dbReference type="PROSITE" id="PS51831">
    <property type="entry name" value="HD"/>
    <property type="match status" value="1"/>
</dbReference>
<dbReference type="SUPFAM" id="SSF109604">
    <property type="entry name" value="HD-domain/PDEase-like"/>
    <property type="match status" value="1"/>
</dbReference>
<dbReference type="Gene3D" id="1.10.3210.10">
    <property type="entry name" value="Hypothetical protein af1432"/>
    <property type="match status" value="1"/>
</dbReference>
<dbReference type="Gene3D" id="3.30.450.20">
    <property type="entry name" value="PAS domain"/>
    <property type="match status" value="2"/>
</dbReference>
<dbReference type="PROSITE" id="PS50887">
    <property type="entry name" value="GGDEF"/>
    <property type="match status" value="1"/>
</dbReference>
<dbReference type="InterPro" id="IPR035965">
    <property type="entry name" value="PAS-like_dom_sf"/>
</dbReference>
<evidence type="ECO:0000259" key="3">
    <source>
        <dbReference type="PROSITE" id="PS50887"/>
    </source>
</evidence>
<dbReference type="STRING" id="1120920.SAMN03080599_00185"/>
<dbReference type="Pfam" id="PF00990">
    <property type="entry name" value="GGDEF"/>
    <property type="match status" value="1"/>
</dbReference>
<accession>A0A1G5RQF5</accession>
<dbReference type="PROSITE" id="PS51832">
    <property type="entry name" value="HD_GYP"/>
    <property type="match status" value="1"/>
</dbReference>
<evidence type="ECO:0000259" key="2">
    <source>
        <dbReference type="PROSITE" id="PS50112"/>
    </source>
</evidence>
<gene>
    <name evidence="6" type="ORF">SAMN03080599_00185</name>
</gene>
<dbReference type="SUPFAM" id="SSF55073">
    <property type="entry name" value="Nucleotide cyclase"/>
    <property type="match status" value="1"/>
</dbReference>
<evidence type="ECO:0000313" key="7">
    <source>
        <dbReference type="Proteomes" id="UP000199208"/>
    </source>
</evidence>
<dbReference type="PANTHER" id="PTHR45228:SF1">
    <property type="entry name" value="CYCLIC DI-GMP PHOSPHODIESTERASE TM_0186"/>
    <property type="match status" value="1"/>
</dbReference>
<dbReference type="EMBL" id="FMWL01000001">
    <property type="protein sequence ID" value="SCZ76335.1"/>
    <property type="molecule type" value="Genomic_DNA"/>
</dbReference>
<dbReference type="Pfam" id="PF13487">
    <property type="entry name" value="HD_5"/>
    <property type="match status" value="1"/>
</dbReference>
<dbReference type="InterPro" id="IPR043128">
    <property type="entry name" value="Rev_trsase/Diguanyl_cyclase"/>
</dbReference>
<dbReference type="SMART" id="SM00267">
    <property type="entry name" value="GGDEF"/>
    <property type="match status" value="1"/>
</dbReference>
<dbReference type="InterPro" id="IPR000160">
    <property type="entry name" value="GGDEF_dom"/>
</dbReference>
<evidence type="ECO:0000259" key="4">
    <source>
        <dbReference type="PROSITE" id="PS51831"/>
    </source>
</evidence>
<dbReference type="InterPro" id="IPR052020">
    <property type="entry name" value="Cyclic_di-GMP/3'3'-cGAMP_PDE"/>
</dbReference>
<keyword evidence="7" id="KW-1185">Reference proteome</keyword>
<dbReference type="InterPro" id="IPR003607">
    <property type="entry name" value="HD/PDEase_dom"/>
</dbReference>
<protein>
    <submittedName>
        <fullName evidence="6">PAS domain S-box-containing protein/diguanylate cyclase (GGDEF) domain-containing protein</fullName>
    </submittedName>
</protein>
<proteinExistence type="predicted"/>
<dbReference type="Pfam" id="PF08448">
    <property type="entry name" value="PAS_4"/>
    <property type="match status" value="2"/>
</dbReference>
<feature type="region of interest" description="Disordered" evidence="1">
    <location>
        <begin position="1"/>
        <end position="24"/>
    </location>
</feature>
<feature type="domain" description="GGDEF" evidence="3">
    <location>
        <begin position="307"/>
        <end position="440"/>
    </location>
</feature>
<feature type="domain" description="PAS" evidence="2">
    <location>
        <begin position="159"/>
        <end position="229"/>
    </location>
</feature>